<dbReference type="PANTHER" id="PTHR36223">
    <property type="entry name" value="BETA-LACTAMASE-TYPE TRANSPEPTIDASE FOLD DOMAIN CONTAINING PROTEIN"/>
    <property type="match status" value="1"/>
</dbReference>
<dbReference type="EMBL" id="PJQD01000085">
    <property type="protein sequence ID" value="POY71324.1"/>
    <property type="molecule type" value="Genomic_DNA"/>
</dbReference>
<keyword evidence="4" id="KW-1185">Reference proteome</keyword>
<dbReference type="OrthoDB" id="2538451at2759"/>
<evidence type="ECO:0000259" key="2">
    <source>
        <dbReference type="Pfam" id="PF25534"/>
    </source>
</evidence>
<evidence type="ECO:0000256" key="1">
    <source>
        <dbReference type="SAM" id="MobiDB-lite"/>
    </source>
</evidence>
<proteinExistence type="predicted"/>
<evidence type="ECO:0000313" key="4">
    <source>
        <dbReference type="Proteomes" id="UP000237144"/>
    </source>
</evidence>
<feature type="region of interest" description="Disordered" evidence="1">
    <location>
        <begin position="237"/>
        <end position="290"/>
    </location>
</feature>
<comment type="caution">
    <text evidence="3">The sequence shown here is derived from an EMBL/GenBank/DDBJ whole genome shotgun (WGS) entry which is preliminary data.</text>
</comment>
<reference evidence="3 4" key="1">
    <citation type="journal article" date="2018" name="Front. Microbiol.">
        <title>Prospects for Fungal Bioremediation of Acidic Radioactive Waste Sites: Characterization and Genome Sequence of Rhodotorula taiwanensis MD1149.</title>
        <authorList>
            <person name="Tkavc R."/>
            <person name="Matrosova V.Y."/>
            <person name="Grichenko O.E."/>
            <person name="Gostincar C."/>
            <person name="Volpe R.P."/>
            <person name="Klimenkova P."/>
            <person name="Gaidamakova E.K."/>
            <person name="Zhou C.E."/>
            <person name="Stewart B.J."/>
            <person name="Lyman M.G."/>
            <person name="Malfatti S.A."/>
            <person name="Rubinfeld B."/>
            <person name="Courtot M."/>
            <person name="Singh J."/>
            <person name="Dalgard C.L."/>
            <person name="Hamilton T."/>
            <person name="Frey K.G."/>
            <person name="Gunde-Cimerman N."/>
            <person name="Dugan L."/>
            <person name="Daly M.J."/>
        </authorList>
    </citation>
    <scope>NUCLEOTIDE SEQUENCE [LARGE SCALE GENOMIC DNA]</scope>
    <source>
        <strain evidence="3 4">MD1149</strain>
    </source>
</reference>
<feature type="domain" description="DUF7918" evidence="2">
    <location>
        <begin position="26"/>
        <end position="228"/>
    </location>
</feature>
<evidence type="ECO:0000313" key="3">
    <source>
        <dbReference type="EMBL" id="POY71324.1"/>
    </source>
</evidence>
<dbReference type="STRING" id="741276.A0A2S5B3G0"/>
<name>A0A2S5B3G0_9BASI</name>
<organism evidence="3 4">
    <name type="scientific">Rhodotorula taiwanensis</name>
    <dbReference type="NCBI Taxonomy" id="741276"/>
    <lineage>
        <taxon>Eukaryota</taxon>
        <taxon>Fungi</taxon>
        <taxon>Dikarya</taxon>
        <taxon>Basidiomycota</taxon>
        <taxon>Pucciniomycotina</taxon>
        <taxon>Microbotryomycetes</taxon>
        <taxon>Sporidiobolales</taxon>
        <taxon>Sporidiobolaceae</taxon>
        <taxon>Rhodotorula</taxon>
    </lineage>
</organism>
<dbReference type="Pfam" id="PF25534">
    <property type="entry name" value="DUF7918"/>
    <property type="match status" value="1"/>
</dbReference>
<gene>
    <name evidence="3" type="ORF">BMF94_5636</name>
</gene>
<feature type="compositionally biased region" description="Low complexity" evidence="1">
    <location>
        <begin position="252"/>
        <end position="265"/>
    </location>
</feature>
<accession>A0A2S5B3G0</accession>
<sequence>MLRTATTPPGSTMATQLNDILNRWSASVRVDGKVAEVFKVEHTVNKTTCYIEAIEGKEFEVTVHSTQDPGYDQVYWLTVDGVRIDGASIRRFLHQDLWTCKGKQVSQSALRPFVFAPIALTDDVNAATKNEDVLKGLGAIRLDFYRTVYTGQVANTASYADDVSNHVVDEKCKKAKMSHTTSFGAPKTTTASQYTARTEHIDPFGSPRYSLVFQYRGRDLLEAEGIIEGALPVVAPRQRSASDSPPVEIESIAKASTSTSTSSGRQSKKRKKQIELTLAESSDEDDGSDLRAKVAKVEAASGEARVKTEPGKRVKFEPGVKAEKVNVKVSRENGKVVLDILDD</sequence>
<dbReference type="InterPro" id="IPR057678">
    <property type="entry name" value="DUF7918"/>
</dbReference>
<dbReference type="Proteomes" id="UP000237144">
    <property type="component" value="Unassembled WGS sequence"/>
</dbReference>
<protein>
    <recommendedName>
        <fullName evidence="2">DUF7918 domain-containing protein</fullName>
    </recommendedName>
</protein>
<dbReference type="PANTHER" id="PTHR36223:SF1">
    <property type="entry name" value="TRANSCRIPTION ELONGATION FACTOR EAF N-TERMINAL DOMAIN-CONTAINING PROTEIN"/>
    <property type="match status" value="1"/>
</dbReference>
<dbReference type="AlphaFoldDB" id="A0A2S5B3G0"/>